<reference evidence="1" key="1">
    <citation type="journal article" date="2020" name="Nature">
        <title>Giant virus diversity and host interactions through global metagenomics.</title>
        <authorList>
            <person name="Schulz F."/>
            <person name="Roux S."/>
            <person name="Paez-Espino D."/>
            <person name="Jungbluth S."/>
            <person name="Walsh D.A."/>
            <person name="Denef V.J."/>
            <person name="McMahon K.D."/>
            <person name="Konstantinidis K.T."/>
            <person name="Eloe-Fadrosh E.A."/>
            <person name="Kyrpides N.C."/>
            <person name="Woyke T."/>
        </authorList>
    </citation>
    <scope>NUCLEOTIDE SEQUENCE</scope>
    <source>
        <strain evidence="1">GVMAG-S-1035124-57</strain>
    </source>
</reference>
<proteinExistence type="predicted"/>
<dbReference type="EMBL" id="MN740632">
    <property type="protein sequence ID" value="QHU36146.1"/>
    <property type="molecule type" value="Genomic_DNA"/>
</dbReference>
<sequence>MTFNMNGTVSHGSGFYYYDTNADLANGYFVTAAHNVIKINKDTNNVSTYVKITKAYIQNPITSKWVEVNIPDIRLDGVADTAMIKTNIDFTNYSQYCLKINTQPVNSGDACYVVGNPAGLDEDSISFGCVRDSNHCHKNGDQITNNILVNAPGIAGNSGGPIVNAAGDVIGIYTFGHANDAYECFGGGPNQSVLSATLPILKTGDNKQKLYLGLDWHVGDAFDLSDYYPNQTTFDTHGVIIDRVNELSPFHEILEPTNLLLSCVINETEILFGNNIDQRTPGILLYYPPNTVITIYFKNSEDDTTYETNVTLNKQYSDVPNVLDSFLQSGY</sequence>
<evidence type="ECO:0000313" key="1">
    <source>
        <dbReference type="EMBL" id="QHU36146.1"/>
    </source>
</evidence>
<accession>A0A6C0LZ72</accession>
<protein>
    <recommendedName>
        <fullName evidence="2">Peptidase S1 domain-containing protein</fullName>
    </recommendedName>
</protein>
<dbReference type="PANTHER" id="PTHR43019">
    <property type="entry name" value="SERINE ENDOPROTEASE DEGS"/>
    <property type="match status" value="1"/>
</dbReference>
<dbReference type="Pfam" id="PF13365">
    <property type="entry name" value="Trypsin_2"/>
    <property type="match status" value="1"/>
</dbReference>
<dbReference type="Gene3D" id="2.40.10.120">
    <property type="match status" value="1"/>
</dbReference>
<dbReference type="PANTHER" id="PTHR43019:SF23">
    <property type="entry name" value="PROTEASE DO-LIKE 5, CHLOROPLASTIC"/>
    <property type="match status" value="1"/>
</dbReference>
<name>A0A6C0LZ72_9ZZZZ</name>
<organism evidence="1">
    <name type="scientific">viral metagenome</name>
    <dbReference type="NCBI Taxonomy" id="1070528"/>
    <lineage>
        <taxon>unclassified sequences</taxon>
        <taxon>metagenomes</taxon>
        <taxon>organismal metagenomes</taxon>
    </lineage>
</organism>
<evidence type="ECO:0008006" key="2">
    <source>
        <dbReference type="Google" id="ProtNLM"/>
    </source>
</evidence>
<dbReference type="SUPFAM" id="SSF50494">
    <property type="entry name" value="Trypsin-like serine proteases"/>
    <property type="match status" value="1"/>
</dbReference>
<dbReference type="InterPro" id="IPR009003">
    <property type="entry name" value="Peptidase_S1_PA"/>
</dbReference>
<dbReference type="AlphaFoldDB" id="A0A6C0LZ72"/>